<evidence type="ECO:0000256" key="11">
    <source>
        <dbReference type="ARBA" id="ARBA00023170"/>
    </source>
</evidence>
<feature type="signal peptide" evidence="13">
    <location>
        <begin position="1"/>
        <end position="26"/>
    </location>
</feature>
<dbReference type="GeneID" id="100377799"/>
<organism evidence="16 17">
    <name type="scientific">Saccoglossus kowalevskii</name>
    <name type="common">Acorn worm</name>
    <dbReference type="NCBI Taxonomy" id="10224"/>
    <lineage>
        <taxon>Eukaryota</taxon>
        <taxon>Metazoa</taxon>
        <taxon>Hemichordata</taxon>
        <taxon>Enteropneusta</taxon>
        <taxon>Harrimaniidae</taxon>
        <taxon>Saccoglossus</taxon>
    </lineage>
</organism>
<keyword evidence="9 12" id="KW-1133">Transmembrane helix</keyword>
<evidence type="ECO:0000256" key="9">
    <source>
        <dbReference type="ARBA" id="ARBA00022989"/>
    </source>
</evidence>
<dbReference type="Pfam" id="PF07850">
    <property type="entry name" value="Renin_r"/>
    <property type="match status" value="1"/>
</dbReference>
<keyword evidence="7 13" id="KW-0732">Signal</keyword>
<evidence type="ECO:0000256" key="2">
    <source>
        <dbReference type="ARBA" id="ARBA00004251"/>
    </source>
</evidence>
<evidence type="ECO:0000256" key="5">
    <source>
        <dbReference type="ARBA" id="ARBA00022685"/>
    </source>
</evidence>
<dbReference type="InterPro" id="IPR056780">
    <property type="entry name" value="Renin_r_C"/>
</dbReference>
<proteinExistence type="predicted"/>
<name>A0ABM0GYI1_SACKO</name>
<evidence type="ECO:0000256" key="4">
    <source>
        <dbReference type="ARBA" id="ARBA00022475"/>
    </source>
</evidence>
<keyword evidence="4" id="KW-1003">Cell membrane</keyword>
<accession>A0ABM0GYI1</accession>
<evidence type="ECO:0000313" key="17">
    <source>
        <dbReference type="RefSeq" id="XP_002740206.1"/>
    </source>
</evidence>
<evidence type="ECO:0000256" key="3">
    <source>
        <dbReference type="ARBA" id="ARBA00004373"/>
    </source>
</evidence>
<feature type="domain" description="Renin receptor N-terminal" evidence="15">
    <location>
        <begin position="29"/>
        <end position="282"/>
    </location>
</feature>
<evidence type="ECO:0000259" key="14">
    <source>
        <dbReference type="Pfam" id="PF07850"/>
    </source>
</evidence>
<keyword evidence="10 12" id="KW-0472">Membrane</keyword>
<gene>
    <name evidence="17" type="primary">LOC100377799</name>
</gene>
<dbReference type="PANTHER" id="PTHR13351">
    <property type="entry name" value="RENIN RECEPTOR"/>
    <property type="match status" value="1"/>
</dbReference>
<keyword evidence="11" id="KW-0675">Receptor</keyword>
<evidence type="ECO:0000313" key="16">
    <source>
        <dbReference type="Proteomes" id="UP000694865"/>
    </source>
</evidence>
<evidence type="ECO:0000256" key="12">
    <source>
        <dbReference type="SAM" id="Phobius"/>
    </source>
</evidence>
<keyword evidence="8" id="KW-0256">Endoplasmic reticulum</keyword>
<keyword evidence="5" id="KW-0165">Cleavage on pair of basic residues</keyword>
<evidence type="ECO:0000256" key="1">
    <source>
        <dbReference type="ARBA" id="ARBA00004115"/>
    </source>
</evidence>
<evidence type="ECO:0000256" key="13">
    <source>
        <dbReference type="SAM" id="SignalP"/>
    </source>
</evidence>
<evidence type="ECO:0000256" key="8">
    <source>
        <dbReference type="ARBA" id="ARBA00022824"/>
    </source>
</evidence>
<protein>
    <submittedName>
        <fullName evidence="17">Renin receptor-like</fullName>
    </submittedName>
</protein>
<dbReference type="InterPro" id="IPR057318">
    <property type="entry name" value="RENR_N"/>
</dbReference>
<dbReference type="Proteomes" id="UP000694865">
    <property type="component" value="Unplaced"/>
</dbReference>
<keyword evidence="6 12" id="KW-0812">Transmembrane</keyword>
<evidence type="ECO:0000259" key="15">
    <source>
        <dbReference type="Pfam" id="PF25294"/>
    </source>
</evidence>
<dbReference type="RefSeq" id="XP_002740206.1">
    <property type="nucleotide sequence ID" value="XM_002740160.2"/>
</dbReference>
<feature type="chain" id="PRO_5045272972" evidence="13">
    <location>
        <begin position="27"/>
        <end position="369"/>
    </location>
</feature>
<evidence type="ECO:0000256" key="6">
    <source>
        <dbReference type="ARBA" id="ARBA00022692"/>
    </source>
</evidence>
<feature type="domain" description="Renin receptor-like C-terminal transmembrane spanning segment" evidence="14">
    <location>
        <begin position="303"/>
        <end position="368"/>
    </location>
</feature>
<sequence length="369" mass="40908">MAAVKPGSIFFLFVVLFLSFGSDILADNGLYFTHTPNYVLLSPDAGKVRSSEVSDIISLALGFSASKELKWSGLSSGNLFRRPKANVLVTVEGFDGDLVFDLGAVGTYYPVLKDVPLINTEFVSNCVGNLFQDKSPLVVDITAGGKLFNQQWKNPQLFTALPTTLKEMQPILLKSQSSVLFAYDMGSLNYSREPDITFLSELQIMQEIADMVTENKHLATDGVPDIYSFSLAGIHLIQLQYGLNSVQASDGLRVLSSFIKKFTEKMVSLYDDDLMMEVVTLTSNDPRMLRVKRDDPTPAPTKAPSSEVTPSTINVAPSYSDDYASMAHIAIWVSVFWIIAVYVIAYLMWFMDPGDTIIYRMTSTRIKTE</sequence>
<evidence type="ECO:0000256" key="10">
    <source>
        <dbReference type="ARBA" id="ARBA00023136"/>
    </source>
</evidence>
<comment type="subcellular location">
    <subcellularLocation>
        <location evidence="2">Cell membrane</location>
        <topology evidence="2">Single-pass type I membrane protein</topology>
    </subcellularLocation>
    <subcellularLocation>
        <location evidence="1">Endoplasmic reticulum membrane</location>
        <topology evidence="1">Single-pass type I membrane protein</topology>
    </subcellularLocation>
    <subcellularLocation>
        <location evidence="3">Vesicle</location>
    </subcellularLocation>
</comment>
<reference evidence="17" key="1">
    <citation type="submission" date="2025-08" db="UniProtKB">
        <authorList>
            <consortium name="RefSeq"/>
        </authorList>
    </citation>
    <scope>IDENTIFICATION</scope>
    <source>
        <tissue evidence="17">Testes</tissue>
    </source>
</reference>
<dbReference type="PANTHER" id="PTHR13351:SF1">
    <property type="entry name" value="RENIN RECEPTOR"/>
    <property type="match status" value="1"/>
</dbReference>
<dbReference type="InterPro" id="IPR012493">
    <property type="entry name" value="Renin_rcpt"/>
</dbReference>
<evidence type="ECO:0000256" key="7">
    <source>
        <dbReference type="ARBA" id="ARBA00022729"/>
    </source>
</evidence>
<keyword evidence="16" id="KW-1185">Reference proteome</keyword>
<dbReference type="Pfam" id="PF25294">
    <property type="entry name" value="RENR_N"/>
    <property type="match status" value="1"/>
</dbReference>
<feature type="transmembrane region" description="Helical" evidence="12">
    <location>
        <begin position="329"/>
        <end position="351"/>
    </location>
</feature>